<accession>A0A316YQA2</accession>
<reference evidence="2 3" key="1">
    <citation type="journal article" date="2018" name="Mol. Biol. Evol.">
        <title>Broad Genomic Sampling Reveals a Smut Pathogenic Ancestry of the Fungal Clade Ustilaginomycotina.</title>
        <authorList>
            <person name="Kijpornyongpan T."/>
            <person name="Mondo S.J."/>
            <person name="Barry K."/>
            <person name="Sandor L."/>
            <person name="Lee J."/>
            <person name="Lipzen A."/>
            <person name="Pangilinan J."/>
            <person name="LaButti K."/>
            <person name="Hainaut M."/>
            <person name="Henrissat B."/>
            <person name="Grigoriev I.V."/>
            <person name="Spatafora J.W."/>
            <person name="Aime M.C."/>
        </authorList>
    </citation>
    <scope>NUCLEOTIDE SEQUENCE [LARGE SCALE GENOMIC DNA]</scope>
    <source>
        <strain evidence="2 3">MCA 4198</strain>
    </source>
</reference>
<dbReference type="EMBL" id="KZ819635">
    <property type="protein sequence ID" value="PWN91469.1"/>
    <property type="molecule type" value="Genomic_DNA"/>
</dbReference>
<proteinExistence type="predicted"/>
<gene>
    <name evidence="2" type="ORF">FA10DRAFT_68082</name>
</gene>
<feature type="region of interest" description="Disordered" evidence="1">
    <location>
        <begin position="50"/>
        <end position="91"/>
    </location>
</feature>
<name>A0A316YQA2_9BASI</name>
<evidence type="ECO:0000313" key="2">
    <source>
        <dbReference type="EMBL" id="PWN91469.1"/>
    </source>
</evidence>
<protein>
    <submittedName>
        <fullName evidence="2">Uncharacterized protein</fullName>
    </submittedName>
</protein>
<dbReference type="RefSeq" id="XP_025378667.1">
    <property type="nucleotide sequence ID" value="XM_025525640.1"/>
</dbReference>
<feature type="compositionally biased region" description="Basic and acidic residues" evidence="1">
    <location>
        <begin position="61"/>
        <end position="84"/>
    </location>
</feature>
<dbReference type="InParanoid" id="A0A316YQA2"/>
<dbReference type="AlphaFoldDB" id="A0A316YQA2"/>
<sequence>MLWYSPFLIPSPPVSDAISSLIALCHSSTGTTRFQVHHIRIAAALHDGEGTKVRNNRKRREKEGVREERERQWKGGGRREEANRRRNHDAGGNVGIIGHPLIMGQRDCRYDGGSVYLSKRWFCDPPAFRNVLLPRYPARLFAYSLLLLAPDGASQRDMAGRSRELFFRKRSRLVGGVG</sequence>
<evidence type="ECO:0000313" key="3">
    <source>
        <dbReference type="Proteomes" id="UP000245768"/>
    </source>
</evidence>
<dbReference type="GeneID" id="37047556"/>
<dbReference type="Proteomes" id="UP000245768">
    <property type="component" value="Unassembled WGS sequence"/>
</dbReference>
<keyword evidence="3" id="KW-1185">Reference proteome</keyword>
<evidence type="ECO:0000256" key="1">
    <source>
        <dbReference type="SAM" id="MobiDB-lite"/>
    </source>
</evidence>
<organism evidence="2 3">
    <name type="scientific">Acaromyces ingoldii</name>
    <dbReference type="NCBI Taxonomy" id="215250"/>
    <lineage>
        <taxon>Eukaryota</taxon>
        <taxon>Fungi</taxon>
        <taxon>Dikarya</taxon>
        <taxon>Basidiomycota</taxon>
        <taxon>Ustilaginomycotina</taxon>
        <taxon>Exobasidiomycetes</taxon>
        <taxon>Exobasidiales</taxon>
        <taxon>Cryptobasidiaceae</taxon>
        <taxon>Acaromyces</taxon>
    </lineage>
</organism>